<dbReference type="RefSeq" id="WP_281912729.1">
    <property type="nucleotide sequence ID" value="NZ_AP026966.1"/>
</dbReference>
<gene>
    <name evidence="2" type="ORF">MasN3_09340</name>
</gene>
<keyword evidence="3" id="KW-1185">Reference proteome</keyword>
<organism evidence="2 3">
    <name type="scientific">Massilia varians</name>
    <dbReference type="NCBI Taxonomy" id="457921"/>
    <lineage>
        <taxon>Bacteria</taxon>
        <taxon>Pseudomonadati</taxon>
        <taxon>Pseudomonadota</taxon>
        <taxon>Betaproteobacteria</taxon>
        <taxon>Burkholderiales</taxon>
        <taxon>Oxalobacteraceae</taxon>
        <taxon>Telluria group</taxon>
        <taxon>Massilia</taxon>
    </lineage>
</organism>
<dbReference type="Gene3D" id="3.10.450.50">
    <property type="match status" value="1"/>
</dbReference>
<dbReference type="EMBL" id="AP026966">
    <property type="protein sequence ID" value="BDT57440.1"/>
    <property type="molecule type" value="Genomic_DNA"/>
</dbReference>
<dbReference type="PANTHER" id="PTHR41252">
    <property type="entry name" value="BLR2505 PROTEIN"/>
    <property type="match status" value="1"/>
</dbReference>
<dbReference type="PANTHER" id="PTHR41252:SF1">
    <property type="entry name" value="BLR2505 PROTEIN"/>
    <property type="match status" value="1"/>
</dbReference>
<dbReference type="Pfam" id="PF12680">
    <property type="entry name" value="SnoaL_2"/>
    <property type="match status" value="1"/>
</dbReference>
<evidence type="ECO:0000313" key="3">
    <source>
        <dbReference type="Proteomes" id="UP001163336"/>
    </source>
</evidence>
<accession>A0ABM8C2Q0</accession>
<protein>
    <recommendedName>
        <fullName evidence="1">SnoaL-like domain-containing protein</fullName>
    </recommendedName>
</protein>
<feature type="domain" description="SnoaL-like" evidence="1">
    <location>
        <begin position="10"/>
        <end position="116"/>
    </location>
</feature>
<evidence type="ECO:0000259" key="1">
    <source>
        <dbReference type="Pfam" id="PF12680"/>
    </source>
</evidence>
<reference evidence="2" key="1">
    <citation type="submission" date="2022-11" db="EMBL/GenBank/DDBJ databases">
        <title>Isolation and characterization of PLA-degrading bacterium Massilia sp. from Antarctic soil.</title>
        <authorList>
            <person name="Sato K."/>
            <person name="Gomez-Fuentes C."/>
            <person name="Ahmad S.A."/>
            <person name="Zulkharnain A."/>
        </authorList>
    </citation>
    <scope>NUCLEOTIDE SEQUENCE</scope>
    <source>
        <strain evidence="2">N-3</strain>
    </source>
</reference>
<dbReference type="InterPro" id="IPR032710">
    <property type="entry name" value="NTF2-like_dom_sf"/>
</dbReference>
<sequence length="148" mass="16556">MLEQQNVKEVQECYAAYGRKDLDKFFARMTPDIDWELTDVPGLAFTGKRKGCEQVADYFEQFDKKLAVREFTPREYIAQGDKVVVLGHSAWTAKETNVHIESDWVHVFTLEDGRVSAFREYLGSHLGAECLECAPLAAGSAAGSPAPH</sequence>
<evidence type="ECO:0000313" key="2">
    <source>
        <dbReference type="EMBL" id="BDT57440.1"/>
    </source>
</evidence>
<dbReference type="Proteomes" id="UP001163336">
    <property type="component" value="Chromosome"/>
</dbReference>
<dbReference type="InterPro" id="IPR037401">
    <property type="entry name" value="SnoaL-like"/>
</dbReference>
<proteinExistence type="predicted"/>
<dbReference type="SUPFAM" id="SSF54427">
    <property type="entry name" value="NTF2-like"/>
    <property type="match status" value="1"/>
</dbReference>
<name>A0ABM8C2Q0_9BURK</name>